<gene>
    <name evidence="1" type="ORF">CQW23_23202</name>
</gene>
<dbReference type="Proteomes" id="UP000224567">
    <property type="component" value="Unassembled WGS sequence"/>
</dbReference>
<evidence type="ECO:0008006" key="3">
    <source>
        <dbReference type="Google" id="ProtNLM"/>
    </source>
</evidence>
<reference evidence="2" key="2">
    <citation type="journal article" date="2017" name="J. Anim. Genet.">
        <title>Multiple reference genome sequences of hot pepper reveal the massive evolution of plant disease resistance genes by retroduplication.</title>
        <authorList>
            <person name="Kim S."/>
            <person name="Park J."/>
            <person name="Yeom S.-I."/>
            <person name="Kim Y.-M."/>
            <person name="Seo E."/>
            <person name="Kim K.-T."/>
            <person name="Kim M.-S."/>
            <person name="Lee J.M."/>
            <person name="Cheong K."/>
            <person name="Shin H.-S."/>
            <person name="Kim S.-B."/>
            <person name="Han K."/>
            <person name="Lee J."/>
            <person name="Park M."/>
            <person name="Lee H.-A."/>
            <person name="Lee H.-Y."/>
            <person name="Lee Y."/>
            <person name="Oh S."/>
            <person name="Lee J.H."/>
            <person name="Choi E."/>
            <person name="Choi E."/>
            <person name="Lee S.E."/>
            <person name="Jeon J."/>
            <person name="Kim H."/>
            <person name="Choi G."/>
            <person name="Song H."/>
            <person name="Lee J."/>
            <person name="Lee S.-C."/>
            <person name="Kwon J.-K."/>
            <person name="Lee H.-Y."/>
            <person name="Koo N."/>
            <person name="Hong Y."/>
            <person name="Kim R.W."/>
            <person name="Kang W.-H."/>
            <person name="Huh J.H."/>
            <person name="Kang B.-C."/>
            <person name="Yang T.-J."/>
            <person name="Lee Y.-H."/>
            <person name="Bennetzen J.L."/>
            <person name="Choi D."/>
        </authorList>
    </citation>
    <scope>NUCLEOTIDE SEQUENCE [LARGE SCALE GENOMIC DNA]</scope>
    <source>
        <strain evidence="2">cv. PBC81</strain>
    </source>
</reference>
<comment type="caution">
    <text evidence="1">The sequence shown here is derived from an EMBL/GenBank/DDBJ whole genome shotgun (WGS) entry which is preliminary data.</text>
</comment>
<reference evidence="1 2" key="1">
    <citation type="journal article" date="2017" name="Genome Biol.">
        <title>New reference genome sequences of hot pepper reveal the massive evolution of plant disease-resistance genes by retroduplication.</title>
        <authorList>
            <person name="Kim S."/>
            <person name="Park J."/>
            <person name="Yeom S.I."/>
            <person name="Kim Y.M."/>
            <person name="Seo E."/>
            <person name="Kim K.T."/>
            <person name="Kim M.S."/>
            <person name="Lee J.M."/>
            <person name="Cheong K."/>
            <person name="Shin H.S."/>
            <person name="Kim S.B."/>
            <person name="Han K."/>
            <person name="Lee J."/>
            <person name="Park M."/>
            <person name="Lee H.A."/>
            <person name="Lee H.Y."/>
            <person name="Lee Y."/>
            <person name="Oh S."/>
            <person name="Lee J.H."/>
            <person name="Choi E."/>
            <person name="Choi E."/>
            <person name="Lee S.E."/>
            <person name="Jeon J."/>
            <person name="Kim H."/>
            <person name="Choi G."/>
            <person name="Song H."/>
            <person name="Lee J."/>
            <person name="Lee S.C."/>
            <person name="Kwon J.K."/>
            <person name="Lee H.Y."/>
            <person name="Koo N."/>
            <person name="Hong Y."/>
            <person name="Kim R.W."/>
            <person name="Kang W.H."/>
            <person name="Huh J.H."/>
            <person name="Kang B.C."/>
            <person name="Yang T.J."/>
            <person name="Lee Y.H."/>
            <person name="Bennetzen J.L."/>
            <person name="Choi D."/>
        </authorList>
    </citation>
    <scope>NUCLEOTIDE SEQUENCE [LARGE SCALE GENOMIC DNA]</scope>
    <source>
        <strain evidence="2">cv. PBC81</strain>
    </source>
</reference>
<sequence>MQNAKPISTPLVAHFKLSATLSLKTNDDPDYMSRVPHCSVVGYLMYVMVCSRPDLSNFVSAVSRYIENCIQEHYKEIQWIFRYVHGSADICLQFGKNRDRVIGYYDSYFAEDHDKRRSLTSYVFTICGCAILVNVDNVEFEDANVENLILKFNAQGCMPYNTEISRAIWNIPLTRQPSPQPKYAARVGVSGSTM</sequence>
<evidence type="ECO:0000313" key="1">
    <source>
        <dbReference type="EMBL" id="PHT35502.1"/>
    </source>
</evidence>
<organism evidence="1 2">
    <name type="scientific">Capsicum baccatum</name>
    <name type="common">Peruvian pepper</name>
    <dbReference type="NCBI Taxonomy" id="33114"/>
    <lineage>
        <taxon>Eukaryota</taxon>
        <taxon>Viridiplantae</taxon>
        <taxon>Streptophyta</taxon>
        <taxon>Embryophyta</taxon>
        <taxon>Tracheophyta</taxon>
        <taxon>Spermatophyta</taxon>
        <taxon>Magnoliopsida</taxon>
        <taxon>eudicotyledons</taxon>
        <taxon>Gunneridae</taxon>
        <taxon>Pentapetalae</taxon>
        <taxon>asterids</taxon>
        <taxon>lamiids</taxon>
        <taxon>Solanales</taxon>
        <taxon>Solanaceae</taxon>
        <taxon>Solanoideae</taxon>
        <taxon>Capsiceae</taxon>
        <taxon>Capsicum</taxon>
    </lineage>
</organism>
<dbReference type="PANTHER" id="PTHR11439">
    <property type="entry name" value="GAG-POL-RELATED RETROTRANSPOSON"/>
    <property type="match status" value="1"/>
</dbReference>
<dbReference type="EMBL" id="MLFT02000010">
    <property type="protein sequence ID" value="PHT35502.1"/>
    <property type="molecule type" value="Genomic_DNA"/>
</dbReference>
<proteinExistence type="predicted"/>
<accession>A0A2G2VRB6</accession>
<keyword evidence="2" id="KW-1185">Reference proteome</keyword>
<dbReference type="PANTHER" id="PTHR11439:SF491">
    <property type="entry name" value="INTEGRASE CATALYTIC DOMAIN-CONTAINING PROTEIN"/>
    <property type="match status" value="1"/>
</dbReference>
<dbReference type="STRING" id="33114.A0A2G2VRB6"/>
<evidence type="ECO:0000313" key="2">
    <source>
        <dbReference type="Proteomes" id="UP000224567"/>
    </source>
</evidence>
<protein>
    <recommendedName>
        <fullName evidence="3">Retrovirus-related Pol polyprotein from transposon TNT 1-94</fullName>
    </recommendedName>
</protein>
<dbReference type="OrthoDB" id="1915846at2759"/>
<name>A0A2G2VRB6_CAPBA</name>
<dbReference type="AlphaFoldDB" id="A0A2G2VRB6"/>